<organism evidence="2">
    <name type="scientific">Xenopsylla cheopis</name>
    <name type="common">Oriental rat flea</name>
    <name type="synonym">Pulex cheopis</name>
    <dbReference type="NCBI Taxonomy" id="163159"/>
    <lineage>
        <taxon>Eukaryota</taxon>
        <taxon>Metazoa</taxon>
        <taxon>Ecdysozoa</taxon>
        <taxon>Arthropoda</taxon>
        <taxon>Hexapoda</taxon>
        <taxon>Insecta</taxon>
        <taxon>Pterygota</taxon>
        <taxon>Neoptera</taxon>
        <taxon>Endopterygota</taxon>
        <taxon>Siphonaptera</taxon>
        <taxon>Pulicidae</taxon>
        <taxon>Xenopsyllinae</taxon>
        <taxon>Xenopsylla</taxon>
    </lineage>
</organism>
<reference evidence="2" key="1">
    <citation type="submission" date="2020-03" db="EMBL/GenBank/DDBJ databases">
        <title>Transcriptomic Profiling of the Digestive Tract of the Rat Flea, Xenopsylla cheopis, Following Blood Feeding and Infection with Yersinia pestis.</title>
        <authorList>
            <person name="Bland D.M."/>
            <person name="Martens C.A."/>
            <person name="Virtaneva K."/>
            <person name="Kanakabandi K."/>
            <person name="Long D."/>
            <person name="Rosenke R."/>
            <person name="Saturday G.A."/>
            <person name="Hoyt F.H."/>
            <person name="Bruno D.P."/>
            <person name="Ribeiro J.M.C."/>
            <person name="Hinnebusch J."/>
        </authorList>
    </citation>
    <scope>NUCLEOTIDE SEQUENCE</scope>
</reference>
<dbReference type="EMBL" id="GIIL01006779">
    <property type="protein sequence ID" value="NOV50505.1"/>
    <property type="molecule type" value="Transcribed_RNA"/>
</dbReference>
<protein>
    <submittedName>
        <fullName evidence="2">Putative secreted protein</fullName>
    </submittedName>
</protein>
<name>A0A6M2DVZ5_XENCH</name>
<feature type="transmembrane region" description="Helical" evidence="1">
    <location>
        <begin position="22"/>
        <end position="41"/>
    </location>
</feature>
<proteinExistence type="predicted"/>
<keyword evidence="1" id="KW-1133">Transmembrane helix</keyword>
<evidence type="ECO:0000256" key="1">
    <source>
        <dbReference type="SAM" id="Phobius"/>
    </source>
</evidence>
<sequence length="132" mass="14072">MLSVHQLQVNACVLLVILGKRVLSLVLVVFMVMAAPELVLAKIIPRARTRLDSVLVSLDGKGLSVIDLAVMASTATIVPRIVSALMEQLAIHKMVLARVLQVTKENYAKGGAKLAHLASTAPKNVTANLKTV</sequence>
<accession>A0A6M2DVZ5</accession>
<keyword evidence="1" id="KW-0812">Transmembrane</keyword>
<evidence type="ECO:0000313" key="2">
    <source>
        <dbReference type="EMBL" id="NOV50505.1"/>
    </source>
</evidence>
<dbReference type="AlphaFoldDB" id="A0A6M2DVZ5"/>
<keyword evidence="1" id="KW-0472">Membrane</keyword>